<dbReference type="EMBL" id="JAVHJL010000011">
    <property type="protein sequence ID" value="KAK6496187.1"/>
    <property type="molecule type" value="Genomic_DNA"/>
</dbReference>
<dbReference type="AlphaFoldDB" id="A0AAV9VTR6"/>
<protein>
    <submittedName>
        <fullName evidence="2">Uncharacterized protein</fullName>
    </submittedName>
</protein>
<evidence type="ECO:0000256" key="1">
    <source>
        <dbReference type="SAM" id="MobiDB-lite"/>
    </source>
</evidence>
<evidence type="ECO:0000313" key="3">
    <source>
        <dbReference type="Proteomes" id="UP001370758"/>
    </source>
</evidence>
<reference evidence="2 3" key="1">
    <citation type="submission" date="2023-08" db="EMBL/GenBank/DDBJ databases">
        <authorList>
            <person name="Palmer J.M."/>
        </authorList>
    </citation>
    <scope>NUCLEOTIDE SEQUENCE [LARGE SCALE GENOMIC DNA]</scope>
    <source>
        <strain evidence="2 3">TWF481</strain>
    </source>
</reference>
<comment type="caution">
    <text evidence="2">The sequence shown here is derived from an EMBL/GenBank/DDBJ whole genome shotgun (WGS) entry which is preliminary data.</text>
</comment>
<keyword evidence="3" id="KW-1185">Reference proteome</keyword>
<name>A0AAV9VTR6_9PEZI</name>
<accession>A0AAV9VTR6</accession>
<dbReference type="Proteomes" id="UP001370758">
    <property type="component" value="Unassembled WGS sequence"/>
</dbReference>
<organism evidence="2 3">
    <name type="scientific">Arthrobotrys musiformis</name>
    <dbReference type="NCBI Taxonomy" id="47236"/>
    <lineage>
        <taxon>Eukaryota</taxon>
        <taxon>Fungi</taxon>
        <taxon>Dikarya</taxon>
        <taxon>Ascomycota</taxon>
        <taxon>Pezizomycotina</taxon>
        <taxon>Orbiliomycetes</taxon>
        <taxon>Orbiliales</taxon>
        <taxon>Orbiliaceae</taxon>
        <taxon>Arthrobotrys</taxon>
    </lineage>
</organism>
<feature type="region of interest" description="Disordered" evidence="1">
    <location>
        <begin position="83"/>
        <end position="103"/>
    </location>
</feature>
<sequence>MAALLQAGLSCGGAIFSTSTSPLCLVEFACMRNTRRQQPTADDDRGNNTGDRAENVLCIEKKERYDILDRDGTAYWRMRGRHSNMSTTNHFPEARRKSGVALG</sequence>
<gene>
    <name evidence="2" type="ORF">TWF481_002211</name>
</gene>
<proteinExistence type="predicted"/>
<evidence type="ECO:0000313" key="2">
    <source>
        <dbReference type="EMBL" id="KAK6496187.1"/>
    </source>
</evidence>